<evidence type="ECO:0000256" key="1">
    <source>
        <dbReference type="SAM" id="MobiDB-lite"/>
    </source>
</evidence>
<dbReference type="AlphaFoldDB" id="A0A1V0M304"/>
<reference evidence="2" key="1">
    <citation type="journal article" date="2017" name="Int. J. Antimicrob. Agents">
        <title>Sequencing and comparative genomics analysis of the IncHI2 plasmids pT5282-mphA and p112298-catA and the IncHI5 plasmid pYNKP001-dfrA.</title>
        <authorList>
            <person name="Liang Q."/>
            <person name="Yin Z."/>
            <person name="Zhao Y."/>
            <person name="Liang L."/>
            <person name="Feng J."/>
            <person name="Zhan Z."/>
            <person name="Wang H."/>
            <person name="Song Y."/>
            <person name="Tong Y."/>
            <person name="Wu W."/>
            <person name="Chen W."/>
            <person name="Wang J."/>
            <person name="Jiang L."/>
            <person name="Zhou D."/>
        </authorList>
    </citation>
    <scope>NUCLEOTIDE SEQUENCE</scope>
    <source>
        <strain evidence="2">YNKP001</strain>
        <plasmid evidence="2">pYNKP001-dfrA</plasmid>
    </source>
</reference>
<sequence>MLTRHDKTTPLFAVRPLDAHRLHDNPAGQNNPLVRSNAMTGL</sequence>
<dbReference type="EMBL" id="KY270853">
    <property type="protein sequence ID" value="ARD69261.1"/>
    <property type="molecule type" value="Genomic_DNA"/>
</dbReference>
<geneLocation type="plasmid" evidence="2">
    <name>pYNKP001-dfrA</name>
</geneLocation>
<name>A0A1V0M304_RAOOR</name>
<keyword evidence="2" id="KW-0614">Plasmid</keyword>
<accession>A0A1V0M304</accession>
<feature type="region of interest" description="Disordered" evidence="1">
    <location>
        <begin position="20"/>
        <end position="42"/>
    </location>
</feature>
<organism evidence="2">
    <name type="scientific">Raoultella ornithinolytica</name>
    <name type="common">Klebsiella ornithinolytica</name>
    <dbReference type="NCBI Taxonomy" id="54291"/>
    <lineage>
        <taxon>Bacteria</taxon>
        <taxon>Pseudomonadati</taxon>
        <taxon>Pseudomonadota</taxon>
        <taxon>Gammaproteobacteria</taxon>
        <taxon>Enterobacterales</taxon>
        <taxon>Enterobacteriaceae</taxon>
        <taxon>Klebsiella/Raoultella group</taxon>
        <taxon>Raoultella</taxon>
    </lineage>
</organism>
<proteinExistence type="predicted"/>
<protein>
    <submittedName>
        <fullName evidence="2">Uncharacterized protein</fullName>
    </submittedName>
</protein>
<evidence type="ECO:0000313" key="2">
    <source>
        <dbReference type="EMBL" id="ARD69261.1"/>
    </source>
</evidence>
<feature type="compositionally biased region" description="Polar residues" evidence="1">
    <location>
        <begin position="27"/>
        <end position="42"/>
    </location>
</feature>